<dbReference type="AlphaFoldDB" id="A0A127A2K9"/>
<feature type="domain" description="Polyphosphate kinase-2-related" evidence="3">
    <location>
        <begin position="40"/>
        <end position="269"/>
    </location>
</feature>
<dbReference type="GO" id="GO:0006797">
    <property type="term" value="P:polyphosphate metabolic process"/>
    <property type="evidence" value="ECO:0007669"/>
    <property type="project" value="InterPro"/>
</dbReference>
<dbReference type="InterPro" id="IPR022488">
    <property type="entry name" value="PPK2-related"/>
</dbReference>
<dbReference type="KEGG" id="satk:SA2016_2762"/>
<proteinExistence type="predicted"/>
<keyword evidence="1 4" id="KW-0808">Transferase</keyword>
<evidence type="ECO:0000313" key="5">
    <source>
        <dbReference type="Proteomes" id="UP000070134"/>
    </source>
</evidence>
<sequence>MGKRKAGHGFTEAPEDFLVVGPDFRLDRIDPASTPGFTGSKSDGEAILAQRDPHLADLQERLFAEGKGGGTRSLLLILQAMDTAGKGGMISHVVGAVDVQGVQLAAFRAPTDEEKEHDFLWRVERQLPGPGMLGCFDRSHYEDVLIHRVHNWADAAELERRYSAIQDFEAHLHASGTEIIKVMLHISREEQRRRLAARLDDPTKYWKYSPSDLTERKLWGSYMDAYQIAIERTSTPYAPWYVVPADNKWYARMVVQELLVAALERMDPQWPAPAFDIEEQKELLAQS</sequence>
<dbReference type="InterPro" id="IPR016898">
    <property type="entry name" value="Polyphosphate_phosphotransfera"/>
</dbReference>
<dbReference type="NCBIfam" id="TIGR03709">
    <property type="entry name" value="PPK2_rel_1"/>
    <property type="match status" value="1"/>
</dbReference>
<dbReference type="RefSeq" id="WP_066499050.1">
    <property type="nucleotide sequence ID" value="NZ_BJMO01000005.1"/>
</dbReference>
<accession>A0A127A2K9</accession>
<reference evidence="4 5" key="1">
    <citation type="submission" date="2016-02" db="EMBL/GenBank/DDBJ databases">
        <title>Complete genome of Sinomonas atrocyanea KCTC 3377.</title>
        <authorList>
            <person name="Kim K.M."/>
        </authorList>
    </citation>
    <scope>NUCLEOTIDE SEQUENCE [LARGE SCALE GENOMIC DNA]</scope>
    <source>
        <strain evidence="4 5">KCTC 3377</strain>
    </source>
</reference>
<dbReference type="Gene3D" id="3.40.50.300">
    <property type="entry name" value="P-loop containing nucleotide triphosphate hydrolases"/>
    <property type="match status" value="1"/>
</dbReference>
<dbReference type="EMBL" id="CP014518">
    <property type="protein sequence ID" value="AMM33427.1"/>
    <property type="molecule type" value="Genomic_DNA"/>
</dbReference>
<keyword evidence="5" id="KW-1185">Reference proteome</keyword>
<dbReference type="InterPro" id="IPR027417">
    <property type="entry name" value="P-loop_NTPase"/>
</dbReference>
<dbReference type="PIRSF" id="PIRSF028756">
    <property type="entry name" value="PPK2_prd"/>
    <property type="match status" value="1"/>
</dbReference>
<dbReference type="STRING" id="37927.SA2016_2762"/>
<keyword evidence="2" id="KW-0418">Kinase</keyword>
<dbReference type="PANTHER" id="PTHR34383">
    <property type="entry name" value="POLYPHOSPHATE:AMP PHOSPHOTRANSFERASE-RELATED"/>
    <property type="match status" value="1"/>
</dbReference>
<dbReference type="Pfam" id="PF03976">
    <property type="entry name" value="PPK2"/>
    <property type="match status" value="1"/>
</dbReference>
<gene>
    <name evidence="4" type="ORF">SA2016_2762</name>
</gene>
<dbReference type="OrthoDB" id="9775224at2"/>
<name>A0A127A2K9_9MICC</name>
<dbReference type="GO" id="GO:0008976">
    <property type="term" value="F:polyphosphate kinase activity"/>
    <property type="evidence" value="ECO:0007669"/>
    <property type="project" value="InterPro"/>
</dbReference>
<dbReference type="PATRIC" id="fig|37927.3.peg.2839"/>
<evidence type="ECO:0000259" key="3">
    <source>
        <dbReference type="Pfam" id="PF03976"/>
    </source>
</evidence>
<evidence type="ECO:0000313" key="4">
    <source>
        <dbReference type="EMBL" id="AMM33427.1"/>
    </source>
</evidence>
<dbReference type="SUPFAM" id="SSF52540">
    <property type="entry name" value="P-loop containing nucleoside triphosphate hydrolases"/>
    <property type="match status" value="1"/>
</dbReference>
<dbReference type="InterPro" id="IPR022300">
    <property type="entry name" value="PPK2-rel_1"/>
</dbReference>
<dbReference type="Proteomes" id="UP000070134">
    <property type="component" value="Chromosome"/>
</dbReference>
<evidence type="ECO:0000256" key="1">
    <source>
        <dbReference type="ARBA" id="ARBA00022679"/>
    </source>
</evidence>
<protein>
    <submittedName>
        <fullName evidence="4">Phosphate:nucleotide phosphotransferase</fullName>
    </submittedName>
</protein>
<organism evidence="4 5">
    <name type="scientific">Sinomonas atrocyanea</name>
    <dbReference type="NCBI Taxonomy" id="37927"/>
    <lineage>
        <taxon>Bacteria</taxon>
        <taxon>Bacillati</taxon>
        <taxon>Actinomycetota</taxon>
        <taxon>Actinomycetes</taxon>
        <taxon>Micrococcales</taxon>
        <taxon>Micrococcaceae</taxon>
        <taxon>Sinomonas</taxon>
    </lineage>
</organism>
<evidence type="ECO:0000256" key="2">
    <source>
        <dbReference type="ARBA" id="ARBA00022777"/>
    </source>
</evidence>
<dbReference type="PANTHER" id="PTHR34383:SF3">
    <property type="entry name" value="POLYPHOSPHATE:AMP PHOSPHOTRANSFERASE"/>
    <property type="match status" value="1"/>
</dbReference>